<accession>A0A4Z2HCT0</accession>
<reference evidence="2 3" key="1">
    <citation type="submission" date="2019-03" db="EMBL/GenBank/DDBJ databases">
        <title>First draft genome of Liparis tanakae, snailfish: a comprehensive survey of snailfish specific genes.</title>
        <authorList>
            <person name="Kim W."/>
            <person name="Song I."/>
            <person name="Jeong J.-H."/>
            <person name="Kim D."/>
            <person name="Kim S."/>
            <person name="Ryu S."/>
            <person name="Song J.Y."/>
            <person name="Lee S.K."/>
        </authorList>
    </citation>
    <scope>NUCLEOTIDE SEQUENCE [LARGE SCALE GENOMIC DNA]</scope>
    <source>
        <tissue evidence="2">Muscle</tissue>
    </source>
</reference>
<proteinExistence type="predicted"/>
<evidence type="ECO:0000313" key="2">
    <source>
        <dbReference type="EMBL" id="TNN62694.1"/>
    </source>
</evidence>
<comment type="caution">
    <text evidence="2">The sequence shown here is derived from an EMBL/GenBank/DDBJ whole genome shotgun (WGS) entry which is preliminary data.</text>
</comment>
<feature type="region of interest" description="Disordered" evidence="1">
    <location>
        <begin position="1"/>
        <end position="31"/>
    </location>
</feature>
<dbReference type="Proteomes" id="UP000314294">
    <property type="component" value="Unassembled WGS sequence"/>
</dbReference>
<evidence type="ECO:0000313" key="3">
    <source>
        <dbReference type="Proteomes" id="UP000314294"/>
    </source>
</evidence>
<organism evidence="2 3">
    <name type="scientific">Liparis tanakae</name>
    <name type="common">Tanaka's snailfish</name>
    <dbReference type="NCBI Taxonomy" id="230148"/>
    <lineage>
        <taxon>Eukaryota</taxon>
        <taxon>Metazoa</taxon>
        <taxon>Chordata</taxon>
        <taxon>Craniata</taxon>
        <taxon>Vertebrata</taxon>
        <taxon>Euteleostomi</taxon>
        <taxon>Actinopterygii</taxon>
        <taxon>Neopterygii</taxon>
        <taxon>Teleostei</taxon>
        <taxon>Neoteleostei</taxon>
        <taxon>Acanthomorphata</taxon>
        <taxon>Eupercaria</taxon>
        <taxon>Perciformes</taxon>
        <taxon>Cottioidei</taxon>
        <taxon>Cottales</taxon>
        <taxon>Liparidae</taxon>
        <taxon>Liparis</taxon>
    </lineage>
</organism>
<dbReference type="AlphaFoldDB" id="A0A4Z2HCT0"/>
<evidence type="ECO:0000256" key="1">
    <source>
        <dbReference type="SAM" id="MobiDB-lite"/>
    </source>
</evidence>
<name>A0A4Z2HCT0_9TELE</name>
<sequence>MLKPFLKPGCSKANAHPITPPRADKGKRDGPMASGMSLMATLLINPLSGRLCRGLRGQVSDLTWSHVVTGLLRLDRRGTALLALCSAPTPRIRENSHRRAILAAAYPLFVFQEQFRGPAVCQSQACGRVTHRLRGGKFSQSLAKRGAELGGESRGGGGDLLLSLYHQH</sequence>
<gene>
    <name evidence="2" type="ORF">EYF80_027135</name>
</gene>
<keyword evidence="3" id="KW-1185">Reference proteome</keyword>
<protein>
    <submittedName>
        <fullName evidence="2">Uncharacterized protein</fullName>
    </submittedName>
</protein>
<dbReference type="EMBL" id="SRLO01000288">
    <property type="protein sequence ID" value="TNN62694.1"/>
    <property type="molecule type" value="Genomic_DNA"/>
</dbReference>